<gene>
    <name evidence="1" type="ORF">M9458_014184</name>
</gene>
<evidence type="ECO:0000313" key="1">
    <source>
        <dbReference type="EMBL" id="KAL0191486.1"/>
    </source>
</evidence>
<reference evidence="1 2" key="1">
    <citation type="submission" date="2024-05" db="EMBL/GenBank/DDBJ databases">
        <title>Genome sequencing and assembly of Indian major carp, Cirrhinus mrigala (Hamilton, 1822).</title>
        <authorList>
            <person name="Mohindra V."/>
            <person name="Chowdhury L.M."/>
            <person name="Lal K."/>
            <person name="Jena J.K."/>
        </authorList>
    </citation>
    <scope>NUCLEOTIDE SEQUENCE [LARGE SCALE GENOMIC DNA]</scope>
    <source>
        <strain evidence="1">CM1030</strain>
        <tissue evidence="1">Blood</tissue>
    </source>
</reference>
<keyword evidence="2" id="KW-1185">Reference proteome</keyword>
<comment type="caution">
    <text evidence="1">The sequence shown here is derived from an EMBL/GenBank/DDBJ whole genome shotgun (WGS) entry which is preliminary data.</text>
</comment>
<protein>
    <submittedName>
        <fullName evidence="1">Uncharacterized protein</fullName>
    </submittedName>
</protein>
<proteinExistence type="predicted"/>
<dbReference type="EMBL" id="JAMKFB020000006">
    <property type="protein sequence ID" value="KAL0191486.1"/>
    <property type="molecule type" value="Genomic_DNA"/>
</dbReference>
<evidence type="ECO:0000313" key="2">
    <source>
        <dbReference type="Proteomes" id="UP001529510"/>
    </source>
</evidence>
<feature type="non-terminal residue" evidence="1">
    <location>
        <position position="1"/>
    </location>
</feature>
<dbReference type="AlphaFoldDB" id="A0ABD0QZ17"/>
<dbReference type="Proteomes" id="UP001529510">
    <property type="component" value="Unassembled WGS sequence"/>
</dbReference>
<name>A0ABD0QZ17_CIRMR</name>
<accession>A0ABD0QZ17</accession>
<sequence>VANPCIYLLFTVKFPKLLGTLLCMKHIGMKESLPEESTMVSSLYLSFKSHSDIR</sequence>
<organism evidence="1 2">
    <name type="scientific">Cirrhinus mrigala</name>
    <name type="common">Mrigala</name>
    <dbReference type="NCBI Taxonomy" id="683832"/>
    <lineage>
        <taxon>Eukaryota</taxon>
        <taxon>Metazoa</taxon>
        <taxon>Chordata</taxon>
        <taxon>Craniata</taxon>
        <taxon>Vertebrata</taxon>
        <taxon>Euteleostomi</taxon>
        <taxon>Actinopterygii</taxon>
        <taxon>Neopterygii</taxon>
        <taxon>Teleostei</taxon>
        <taxon>Ostariophysi</taxon>
        <taxon>Cypriniformes</taxon>
        <taxon>Cyprinidae</taxon>
        <taxon>Labeoninae</taxon>
        <taxon>Labeonini</taxon>
        <taxon>Cirrhinus</taxon>
    </lineage>
</organism>